<dbReference type="Pfam" id="PF01738">
    <property type="entry name" value="DLH"/>
    <property type="match status" value="1"/>
</dbReference>
<dbReference type="RefSeq" id="WP_128565860.1">
    <property type="nucleotide sequence ID" value="NZ_BPQH01000002.1"/>
</dbReference>
<name>A0ABQ4QSE6_9HYPH</name>
<evidence type="ECO:0000259" key="3">
    <source>
        <dbReference type="Pfam" id="PF01738"/>
    </source>
</evidence>
<feature type="chain" id="PRO_5046853182" description="Dienelactone hydrolase domain-containing protein" evidence="2">
    <location>
        <begin position="34"/>
        <end position="334"/>
    </location>
</feature>
<feature type="domain" description="Dienelactone hydrolase" evidence="3">
    <location>
        <begin position="72"/>
        <end position="275"/>
    </location>
</feature>
<gene>
    <name evidence="4" type="ORF">OPKNFCMD_0939</name>
</gene>
<sequence>MIRFARRQCLLAGVCTALAWACAALASAGGARADPEVPVRIEVRPFRSRTPSGPEFLTGAQGGREVDLAAELRLPQGAGARVPAVILVHGSGGINAAADVWARALNGIGVAALILDSFSGRGIVSTVADQNQLHSLAMMVDAYRALDLLAQHPRIRADRIGIIGFSKGAVASVYSAMDRFSRTHGPAGVRFAAHVGLYTPCNIRFSDDTKVGPAPIRMFHGVADDYVAIAPCRDYAARLREAGADVALTEYPNAPHGYDNPLSPRSLAVPAAQSTRNCRLVEGLRGAIEVAGTQAAYTMADPCVATGAHVGHDPEATAATRDAVLAFFRETLLR</sequence>
<dbReference type="Gene3D" id="3.40.50.1820">
    <property type="entry name" value="alpha/beta hydrolase"/>
    <property type="match status" value="1"/>
</dbReference>
<dbReference type="InterPro" id="IPR050261">
    <property type="entry name" value="FrsA_esterase"/>
</dbReference>
<dbReference type="SUPFAM" id="SSF53474">
    <property type="entry name" value="alpha/beta-Hydrolases"/>
    <property type="match status" value="1"/>
</dbReference>
<dbReference type="InterPro" id="IPR029058">
    <property type="entry name" value="AB_hydrolase_fold"/>
</dbReference>
<keyword evidence="2" id="KW-0732">Signal</keyword>
<protein>
    <recommendedName>
        <fullName evidence="3">Dienelactone hydrolase domain-containing protein</fullName>
    </recommendedName>
</protein>
<evidence type="ECO:0000256" key="2">
    <source>
        <dbReference type="SAM" id="SignalP"/>
    </source>
</evidence>
<dbReference type="InterPro" id="IPR002925">
    <property type="entry name" value="Dienelactn_hydro"/>
</dbReference>
<keyword evidence="5" id="KW-1185">Reference proteome</keyword>
<reference evidence="4" key="2">
    <citation type="submission" date="2021-08" db="EMBL/GenBank/DDBJ databases">
        <authorList>
            <person name="Tani A."/>
            <person name="Ola A."/>
            <person name="Ogura Y."/>
            <person name="Katsura K."/>
            <person name="Hayashi T."/>
        </authorList>
    </citation>
    <scope>NUCLEOTIDE SEQUENCE</scope>
    <source>
        <strain evidence="4">KCTC 52305</strain>
    </source>
</reference>
<evidence type="ECO:0000313" key="4">
    <source>
        <dbReference type="EMBL" id="GJD48223.1"/>
    </source>
</evidence>
<evidence type="ECO:0000256" key="1">
    <source>
        <dbReference type="ARBA" id="ARBA00022801"/>
    </source>
</evidence>
<feature type="signal peptide" evidence="2">
    <location>
        <begin position="1"/>
        <end position="33"/>
    </location>
</feature>
<organism evidence="4 5">
    <name type="scientific">Methylobacterium crusticola</name>
    <dbReference type="NCBI Taxonomy" id="1697972"/>
    <lineage>
        <taxon>Bacteria</taxon>
        <taxon>Pseudomonadati</taxon>
        <taxon>Pseudomonadota</taxon>
        <taxon>Alphaproteobacteria</taxon>
        <taxon>Hyphomicrobiales</taxon>
        <taxon>Methylobacteriaceae</taxon>
        <taxon>Methylobacterium</taxon>
    </lineage>
</organism>
<dbReference type="PANTHER" id="PTHR22946:SF9">
    <property type="entry name" value="POLYKETIDE TRANSFERASE AF380"/>
    <property type="match status" value="1"/>
</dbReference>
<evidence type="ECO:0000313" key="5">
    <source>
        <dbReference type="Proteomes" id="UP001055167"/>
    </source>
</evidence>
<dbReference type="Proteomes" id="UP001055167">
    <property type="component" value="Unassembled WGS sequence"/>
</dbReference>
<reference evidence="4" key="1">
    <citation type="journal article" date="2021" name="Front. Microbiol.">
        <title>Comprehensive Comparative Genomics and Phenotyping of Methylobacterium Species.</title>
        <authorList>
            <person name="Alessa O."/>
            <person name="Ogura Y."/>
            <person name="Fujitani Y."/>
            <person name="Takami H."/>
            <person name="Hayashi T."/>
            <person name="Sahin N."/>
            <person name="Tani A."/>
        </authorList>
    </citation>
    <scope>NUCLEOTIDE SEQUENCE</scope>
    <source>
        <strain evidence="4">KCTC 52305</strain>
    </source>
</reference>
<dbReference type="PANTHER" id="PTHR22946">
    <property type="entry name" value="DIENELACTONE HYDROLASE DOMAIN-CONTAINING PROTEIN-RELATED"/>
    <property type="match status" value="1"/>
</dbReference>
<keyword evidence="1" id="KW-0378">Hydrolase</keyword>
<accession>A0ABQ4QSE6</accession>
<comment type="caution">
    <text evidence="4">The sequence shown here is derived from an EMBL/GenBank/DDBJ whole genome shotgun (WGS) entry which is preliminary data.</text>
</comment>
<dbReference type="EMBL" id="BPQH01000002">
    <property type="protein sequence ID" value="GJD48223.1"/>
    <property type="molecule type" value="Genomic_DNA"/>
</dbReference>
<proteinExistence type="predicted"/>